<dbReference type="RefSeq" id="WP_234863146.1">
    <property type="nucleotide sequence ID" value="NZ_JAKEVZ010000028.1"/>
</dbReference>
<dbReference type="InterPro" id="IPR000305">
    <property type="entry name" value="GIY-YIG_endonuc"/>
</dbReference>
<accession>A0ABS9BZE0</accession>
<sequence length="88" mass="10316">SPSTGSYYIGQTMDLENRLIQHNSHFFKDSHTKVADDWILKLSIPCTSRRMALAIEKHIKGNRSRKYLENLIRYSGISERLINKYMDL</sequence>
<evidence type="ECO:0000313" key="2">
    <source>
        <dbReference type="EMBL" id="MCF1753348.1"/>
    </source>
</evidence>
<dbReference type="Proteomes" id="UP001201449">
    <property type="component" value="Unassembled WGS sequence"/>
</dbReference>
<feature type="domain" description="GIY-YIG" evidence="1">
    <location>
        <begin position="1"/>
        <end position="69"/>
    </location>
</feature>
<organism evidence="2 3">
    <name type="scientific">Mariniradius sediminis</name>
    <dbReference type="NCBI Taxonomy" id="2909237"/>
    <lineage>
        <taxon>Bacteria</taxon>
        <taxon>Pseudomonadati</taxon>
        <taxon>Bacteroidota</taxon>
        <taxon>Cytophagia</taxon>
        <taxon>Cytophagales</taxon>
        <taxon>Cyclobacteriaceae</taxon>
        <taxon>Mariniradius</taxon>
    </lineage>
</organism>
<dbReference type="Pfam" id="PF01541">
    <property type="entry name" value="GIY-YIG"/>
    <property type="match status" value="1"/>
</dbReference>
<dbReference type="Gene3D" id="3.40.1440.10">
    <property type="entry name" value="GIY-YIG endonuclease"/>
    <property type="match status" value="1"/>
</dbReference>
<evidence type="ECO:0000259" key="1">
    <source>
        <dbReference type="PROSITE" id="PS50164"/>
    </source>
</evidence>
<gene>
    <name evidence="2" type="ORF">L0U89_19970</name>
</gene>
<protein>
    <submittedName>
        <fullName evidence="2">GIY-YIG nuclease family protein</fullName>
    </submittedName>
</protein>
<comment type="caution">
    <text evidence="2">The sequence shown here is derived from an EMBL/GenBank/DDBJ whole genome shotgun (WGS) entry which is preliminary data.</text>
</comment>
<name>A0ABS9BZE0_9BACT</name>
<dbReference type="SUPFAM" id="SSF82771">
    <property type="entry name" value="GIY-YIG endonuclease"/>
    <property type="match status" value="1"/>
</dbReference>
<keyword evidence="3" id="KW-1185">Reference proteome</keyword>
<dbReference type="InterPro" id="IPR035901">
    <property type="entry name" value="GIY-YIG_endonuc_sf"/>
</dbReference>
<proteinExistence type="predicted"/>
<reference evidence="2 3" key="1">
    <citation type="submission" date="2022-01" db="EMBL/GenBank/DDBJ databases">
        <title>Mariniradius saccharolyticus sp. nov., isolated from sediment of a river.</title>
        <authorList>
            <person name="Liu H."/>
        </authorList>
    </citation>
    <scope>NUCLEOTIDE SEQUENCE [LARGE SCALE GENOMIC DNA]</scope>
    <source>
        <strain evidence="2 3">RY-2</strain>
    </source>
</reference>
<feature type="non-terminal residue" evidence="2">
    <location>
        <position position="1"/>
    </location>
</feature>
<dbReference type="EMBL" id="JAKEVZ010000028">
    <property type="protein sequence ID" value="MCF1753348.1"/>
    <property type="molecule type" value="Genomic_DNA"/>
</dbReference>
<evidence type="ECO:0000313" key="3">
    <source>
        <dbReference type="Proteomes" id="UP001201449"/>
    </source>
</evidence>
<dbReference type="PROSITE" id="PS50164">
    <property type="entry name" value="GIY_YIG"/>
    <property type="match status" value="1"/>
</dbReference>